<name>A0ABM6ECY5_9BURK</name>
<dbReference type="InterPro" id="IPR036250">
    <property type="entry name" value="AcylCo_DH-like_C"/>
</dbReference>
<evidence type="ECO:0000256" key="1">
    <source>
        <dbReference type="ARBA" id="ARBA00001974"/>
    </source>
</evidence>
<evidence type="ECO:0000256" key="4">
    <source>
        <dbReference type="ARBA" id="ARBA00022827"/>
    </source>
</evidence>
<protein>
    <submittedName>
        <fullName evidence="9">Pimeloyl-CoA dehydrogenase large subunit</fullName>
    </submittedName>
</protein>
<dbReference type="EMBL" id="CP017420">
    <property type="protein sequence ID" value="AOV05354.1"/>
    <property type="molecule type" value="Genomic_DNA"/>
</dbReference>
<evidence type="ECO:0000256" key="5">
    <source>
        <dbReference type="ARBA" id="ARBA00023002"/>
    </source>
</evidence>
<dbReference type="SUPFAM" id="SSF56645">
    <property type="entry name" value="Acyl-CoA dehydrogenase NM domain-like"/>
    <property type="match status" value="1"/>
</dbReference>
<keyword evidence="10" id="KW-1185">Reference proteome</keyword>
<evidence type="ECO:0000313" key="9">
    <source>
        <dbReference type="EMBL" id="AOV05354.1"/>
    </source>
</evidence>
<accession>A0ABM6ECY5</accession>
<dbReference type="InterPro" id="IPR009100">
    <property type="entry name" value="AcylCoA_DH/oxidase_NM_dom_sf"/>
</dbReference>
<dbReference type="RefSeq" id="WP_046240004.1">
    <property type="nucleotide sequence ID" value="NZ_CBCSDN010000003.1"/>
</dbReference>
<dbReference type="Gene3D" id="2.40.110.10">
    <property type="entry name" value="Butyryl-CoA Dehydrogenase, subunit A, domain 2"/>
    <property type="match status" value="1"/>
</dbReference>
<gene>
    <name evidence="9" type="ORF">BI380_30510</name>
</gene>
<dbReference type="Pfam" id="PF02771">
    <property type="entry name" value="Acyl-CoA_dh_N"/>
    <property type="match status" value="1"/>
</dbReference>
<dbReference type="InterPro" id="IPR013786">
    <property type="entry name" value="AcylCoA_DH/ox_N"/>
</dbReference>
<keyword evidence="3" id="KW-0285">Flavoprotein</keyword>
<evidence type="ECO:0000256" key="3">
    <source>
        <dbReference type="ARBA" id="ARBA00022630"/>
    </source>
</evidence>
<evidence type="ECO:0000256" key="2">
    <source>
        <dbReference type="ARBA" id="ARBA00009347"/>
    </source>
</evidence>
<dbReference type="InterPro" id="IPR052161">
    <property type="entry name" value="Mycobact_Acyl-CoA_DH"/>
</dbReference>
<reference evidence="9 10" key="1">
    <citation type="submission" date="2016-09" db="EMBL/GenBank/DDBJ databases">
        <title>Complete genome sequence of Deltia acidovorans CM13 isolated from murine proximal colonic tissue.</title>
        <authorList>
            <person name="Saffarian A."/>
        </authorList>
    </citation>
    <scope>NUCLEOTIDE SEQUENCE [LARGE SCALE GENOMIC DNA]</scope>
    <source>
        <strain evidence="9 10">CM13</strain>
    </source>
</reference>
<dbReference type="Pfam" id="PF02770">
    <property type="entry name" value="Acyl-CoA_dh_M"/>
    <property type="match status" value="1"/>
</dbReference>
<evidence type="ECO:0000313" key="10">
    <source>
        <dbReference type="Proteomes" id="UP000095607"/>
    </source>
</evidence>
<dbReference type="InterPro" id="IPR009075">
    <property type="entry name" value="AcylCo_DH/oxidase_C"/>
</dbReference>
<dbReference type="PANTHER" id="PTHR43292:SF3">
    <property type="entry name" value="ACYL-COA DEHYDROGENASE FADE29"/>
    <property type="match status" value="1"/>
</dbReference>
<dbReference type="InterPro" id="IPR006091">
    <property type="entry name" value="Acyl-CoA_Oxase/DH_mid-dom"/>
</dbReference>
<dbReference type="Proteomes" id="UP000095607">
    <property type="component" value="Chromosome"/>
</dbReference>
<dbReference type="InterPro" id="IPR046373">
    <property type="entry name" value="Acyl-CoA_Oxase/DH_mid-dom_sf"/>
</dbReference>
<keyword evidence="4" id="KW-0274">FAD</keyword>
<proteinExistence type="inferred from homology"/>
<feature type="domain" description="Acyl-CoA dehydrogenase/oxidase C-terminal" evidence="6">
    <location>
        <begin position="231"/>
        <end position="393"/>
    </location>
</feature>
<feature type="domain" description="Acyl-CoA oxidase/dehydrogenase middle" evidence="7">
    <location>
        <begin position="125"/>
        <end position="219"/>
    </location>
</feature>
<dbReference type="PANTHER" id="PTHR43292">
    <property type="entry name" value="ACYL-COA DEHYDROGENASE"/>
    <property type="match status" value="1"/>
</dbReference>
<feature type="domain" description="Acyl-CoA dehydrogenase/oxidase N-terminal" evidence="8">
    <location>
        <begin position="8"/>
        <end position="121"/>
    </location>
</feature>
<sequence length="395" mass="44759">MDLNYDAQELAFRDEVRAWLQSHLPADLKHKVSEGEELNKDDYMRWHRTLARQGWVAPMWPVEWGGTGWDVTRKYIFDEECGYAHAPQIVSFGVNMCGPVLLKFGTDEQKRRFLPRIYNGDDFWAQGYSEPGAGSDLASLKTRAERRGDHYIVNGQKTWTTLGHYGDWIFCLVRTDPQAKKQEGISFLLIDMKTPGITVRPLITLDEAHEVNEVFFDDVVVPVENLVFEENKGWTVAKYLLTHERLGSGRVGISKTKLARVKELAARQPDGRNGRLLDNPRFRDCISRTEVDLMAVEVTNLRLLDSLRNGRPERVDVSMLKIEATKIMQSLSELMMLAVGPQAAPFKAVGEPGEEPFDAYTARLAPQYANMRKVTIYGGSSEVQRNIIAKAVLGL</sequence>
<evidence type="ECO:0000259" key="7">
    <source>
        <dbReference type="Pfam" id="PF02770"/>
    </source>
</evidence>
<comment type="similarity">
    <text evidence="2">Belongs to the acyl-CoA dehydrogenase family.</text>
</comment>
<dbReference type="Pfam" id="PF00441">
    <property type="entry name" value="Acyl-CoA_dh_1"/>
    <property type="match status" value="1"/>
</dbReference>
<organism evidence="9 10">
    <name type="scientific">Delftia tsuruhatensis</name>
    <dbReference type="NCBI Taxonomy" id="180282"/>
    <lineage>
        <taxon>Bacteria</taxon>
        <taxon>Pseudomonadati</taxon>
        <taxon>Pseudomonadota</taxon>
        <taxon>Betaproteobacteria</taxon>
        <taxon>Burkholderiales</taxon>
        <taxon>Comamonadaceae</taxon>
        <taxon>Delftia</taxon>
    </lineage>
</organism>
<dbReference type="Gene3D" id="1.10.540.10">
    <property type="entry name" value="Acyl-CoA dehydrogenase/oxidase, N-terminal domain"/>
    <property type="match status" value="1"/>
</dbReference>
<evidence type="ECO:0000259" key="6">
    <source>
        <dbReference type="Pfam" id="PF00441"/>
    </source>
</evidence>
<keyword evidence="5" id="KW-0560">Oxidoreductase</keyword>
<evidence type="ECO:0000259" key="8">
    <source>
        <dbReference type="Pfam" id="PF02771"/>
    </source>
</evidence>
<comment type="cofactor">
    <cofactor evidence="1">
        <name>FAD</name>
        <dbReference type="ChEBI" id="CHEBI:57692"/>
    </cofactor>
</comment>
<dbReference type="SUPFAM" id="SSF47203">
    <property type="entry name" value="Acyl-CoA dehydrogenase C-terminal domain-like"/>
    <property type="match status" value="1"/>
</dbReference>
<dbReference type="InterPro" id="IPR037069">
    <property type="entry name" value="AcylCoA_DH/ox_N_sf"/>
</dbReference>
<dbReference type="Gene3D" id="1.20.140.10">
    <property type="entry name" value="Butyryl-CoA Dehydrogenase, subunit A, domain 3"/>
    <property type="match status" value="1"/>
</dbReference>